<dbReference type="InterPro" id="IPR012677">
    <property type="entry name" value="Nucleotide-bd_a/b_plait_sf"/>
</dbReference>
<dbReference type="Proteomes" id="UP001211065">
    <property type="component" value="Unassembled WGS sequence"/>
</dbReference>
<feature type="domain" description="RRM" evidence="5">
    <location>
        <begin position="544"/>
        <end position="620"/>
    </location>
</feature>
<feature type="compositionally biased region" description="Polar residues" evidence="4">
    <location>
        <begin position="323"/>
        <end position="344"/>
    </location>
</feature>
<dbReference type="InterPro" id="IPR000504">
    <property type="entry name" value="RRM_dom"/>
</dbReference>
<feature type="region of interest" description="Disordered" evidence="4">
    <location>
        <begin position="1019"/>
        <end position="1045"/>
    </location>
</feature>
<feature type="compositionally biased region" description="Low complexity" evidence="4">
    <location>
        <begin position="281"/>
        <end position="290"/>
    </location>
</feature>
<feature type="region of interest" description="Disordered" evidence="4">
    <location>
        <begin position="220"/>
        <end position="251"/>
    </location>
</feature>
<keyword evidence="1" id="KW-0677">Repeat</keyword>
<proteinExistence type="predicted"/>
<dbReference type="PANTHER" id="PTHR24012">
    <property type="entry name" value="RNA BINDING PROTEIN"/>
    <property type="match status" value="1"/>
</dbReference>
<feature type="region of interest" description="Disordered" evidence="4">
    <location>
        <begin position="273"/>
        <end position="301"/>
    </location>
</feature>
<feature type="compositionally biased region" description="Polar residues" evidence="4">
    <location>
        <begin position="63"/>
        <end position="95"/>
    </location>
</feature>
<gene>
    <name evidence="6" type="ORF">HK099_004272</name>
</gene>
<accession>A0AAD5UBR2</accession>
<evidence type="ECO:0000259" key="5">
    <source>
        <dbReference type="PROSITE" id="PS50102"/>
    </source>
</evidence>
<protein>
    <recommendedName>
        <fullName evidence="5">RRM domain-containing protein</fullName>
    </recommendedName>
</protein>
<organism evidence="6 7">
    <name type="scientific">Clydaea vesicula</name>
    <dbReference type="NCBI Taxonomy" id="447962"/>
    <lineage>
        <taxon>Eukaryota</taxon>
        <taxon>Fungi</taxon>
        <taxon>Fungi incertae sedis</taxon>
        <taxon>Chytridiomycota</taxon>
        <taxon>Chytridiomycota incertae sedis</taxon>
        <taxon>Chytridiomycetes</taxon>
        <taxon>Lobulomycetales</taxon>
        <taxon>Lobulomycetaceae</taxon>
        <taxon>Clydaea</taxon>
    </lineage>
</organism>
<feature type="compositionally biased region" description="Polar residues" evidence="4">
    <location>
        <begin position="220"/>
        <end position="246"/>
    </location>
</feature>
<feature type="compositionally biased region" description="Polar residues" evidence="4">
    <location>
        <begin position="359"/>
        <end position="368"/>
    </location>
</feature>
<reference evidence="6" key="1">
    <citation type="submission" date="2020-05" db="EMBL/GenBank/DDBJ databases">
        <title>Phylogenomic resolution of chytrid fungi.</title>
        <authorList>
            <person name="Stajich J.E."/>
            <person name="Amses K."/>
            <person name="Simmons R."/>
            <person name="Seto K."/>
            <person name="Myers J."/>
            <person name="Bonds A."/>
            <person name="Quandt C.A."/>
            <person name="Barry K."/>
            <person name="Liu P."/>
            <person name="Grigoriev I."/>
            <person name="Longcore J.E."/>
            <person name="James T.Y."/>
        </authorList>
    </citation>
    <scope>NUCLEOTIDE SEQUENCE</scope>
    <source>
        <strain evidence="6">JEL0476</strain>
    </source>
</reference>
<feature type="domain" description="RRM" evidence="5">
    <location>
        <begin position="645"/>
        <end position="725"/>
    </location>
</feature>
<dbReference type="PROSITE" id="PS50102">
    <property type="entry name" value="RRM"/>
    <property type="match status" value="2"/>
</dbReference>
<feature type="compositionally biased region" description="Polar residues" evidence="4">
    <location>
        <begin position="1034"/>
        <end position="1045"/>
    </location>
</feature>
<sequence length="1045" mass="118645">MNTKRTSWHQSSQPSSNINNGWNSSLTPPQSPNTNQDWNAFKTELINNNPIIRNYWGSSNLEPASSHLNQTPPRSQQVDQSFNTNSWKQQSSFRGSVTPDRKSMATNSNNSWLNKPTSPNVQLSDLKMYPSEQFQINESWRQMPTCPPPVQCPNESQLSRGRHMNVIPNWTSSSSAVAAEQSNWLKQGEPSSCTSNKWTDKNYCPTETREDSWKKFDGETLNSENSTGWETQCGWTSASPTSTVTESPDWRNNLHKRRSSVDVKCRDRLFSASINAKGTRSEPSSPQQPQTSNGWNNFNLSSEISNSRQGINCELQWKPASNLNSSWNTPPVNNSVGLQSNRKLGQTRHSRSESWHGPNYTNENITNWDNSFTNSNPSWEVSPPTSVYAHNTGLPTAKVAAGWGNPIVHTNLNKRMSLQQLKSNCWNSNSSFSNENPRERVGSTIPELECEEEYDNDNFCVNSSFTRQRQNTLPESNLRRSNSSASFFDSSKKTLASGRRERFPSNQSEEIDLTFGKETSPLFKNRRKSLNYGTIENNSVVSNPRLYIYGLPNWVRVRELTDVFCDFGSVLNVGILSSEVPPFAFVEYEDSNSTLEAVFKLQHRCFFNMNQPLEIHHEQKIVPCVGSSVNGNSNGEAVDANAESTTIHVGNIPQNIQRCEVEKLFSKYGTLKRVQIVNRQKENRAFAFIGYKDHESAERAITALRNSKSLHFNMSEPLKMEYSKIEKRKLSEKSSNSSLKDAAFKEEVKLAQCKKERPFQANINNSVYAKVPKDVEDEKFLEKFKECGSVKYYFFVDRNPSSASPSNLKDLNASRLTSDAKRFAIIIYSKDADALAAVESNRFNCSFLNLKNLRLFNLNIETENMEMETLKIRNMILENLKNEENFFLKITNLNRDFKSCELEFKSAESCFNILMLILEYPENFDFKVDYGNDIQCSEIQNLSKKGKMNESSNQENDNVDAMENVRTTEVKQKNGQNENGIIAQTINDSKLDLNSSKEGLDIATEKLSLNELNLDNIPSEDLKKGKEFSKDNEYNSSSVELISVS</sequence>
<dbReference type="InterPro" id="IPR035979">
    <property type="entry name" value="RBD_domain_sf"/>
</dbReference>
<dbReference type="SMART" id="SM00360">
    <property type="entry name" value="RRM"/>
    <property type="match status" value="3"/>
</dbReference>
<keyword evidence="7" id="KW-1185">Reference proteome</keyword>
<dbReference type="GO" id="GO:0003723">
    <property type="term" value="F:RNA binding"/>
    <property type="evidence" value="ECO:0007669"/>
    <property type="project" value="UniProtKB-UniRule"/>
</dbReference>
<comment type="caution">
    <text evidence="6">The sequence shown here is derived from an EMBL/GenBank/DDBJ whole genome shotgun (WGS) entry which is preliminary data.</text>
</comment>
<evidence type="ECO:0000256" key="2">
    <source>
        <dbReference type="ARBA" id="ARBA00022884"/>
    </source>
</evidence>
<evidence type="ECO:0000256" key="3">
    <source>
        <dbReference type="PROSITE-ProRule" id="PRU00176"/>
    </source>
</evidence>
<dbReference type="SUPFAM" id="SSF54928">
    <property type="entry name" value="RNA-binding domain, RBD"/>
    <property type="match status" value="2"/>
</dbReference>
<feature type="compositionally biased region" description="Polar residues" evidence="4">
    <location>
        <begin position="104"/>
        <end position="120"/>
    </location>
</feature>
<feature type="compositionally biased region" description="Polar residues" evidence="4">
    <location>
        <begin position="291"/>
        <end position="301"/>
    </location>
</feature>
<name>A0AAD5UBR2_9FUNG</name>
<evidence type="ECO:0000256" key="4">
    <source>
        <dbReference type="SAM" id="MobiDB-lite"/>
    </source>
</evidence>
<dbReference type="Gene3D" id="3.30.70.330">
    <property type="match status" value="2"/>
</dbReference>
<evidence type="ECO:0000256" key="1">
    <source>
        <dbReference type="ARBA" id="ARBA00022737"/>
    </source>
</evidence>
<feature type="region of interest" description="Disordered" evidence="4">
    <location>
        <begin position="63"/>
        <end position="120"/>
    </location>
</feature>
<dbReference type="EMBL" id="JADGJW010000003">
    <property type="protein sequence ID" value="KAJ3228280.1"/>
    <property type="molecule type" value="Genomic_DNA"/>
</dbReference>
<keyword evidence="2 3" id="KW-0694">RNA-binding</keyword>
<dbReference type="CDD" id="cd00590">
    <property type="entry name" value="RRM_SF"/>
    <property type="match status" value="1"/>
</dbReference>
<dbReference type="AlphaFoldDB" id="A0AAD5UBR2"/>
<feature type="region of interest" description="Disordered" evidence="4">
    <location>
        <begin position="323"/>
        <end position="368"/>
    </location>
</feature>
<feature type="compositionally biased region" description="Basic and acidic residues" evidence="4">
    <location>
        <begin position="1020"/>
        <end position="1033"/>
    </location>
</feature>
<feature type="region of interest" description="Disordered" evidence="4">
    <location>
        <begin position="1"/>
        <end position="37"/>
    </location>
</feature>
<evidence type="ECO:0000313" key="6">
    <source>
        <dbReference type="EMBL" id="KAJ3228280.1"/>
    </source>
</evidence>
<evidence type="ECO:0000313" key="7">
    <source>
        <dbReference type="Proteomes" id="UP001211065"/>
    </source>
</evidence>
<dbReference type="Pfam" id="PF00076">
    <property type="entry name" value="RRM_1"/>
    <property type="match status" value="2"/>
</dbReference>